<evidence type="ECO:0000313" key="4">
    <source>
        <dbReference type="Proteomes" id="UP000887568"/>
    </source>
</evidence>
<dbReference type="AlphaFoldDB" id="A0A914ATM2"/>
<dbReference type="EnsemblMetazoa" id="XM_038211090.1">
    <property type="protein sequence ID" value="XP_038067018.1"/>
    <property type="gene ID" value="LOC119737025"/>
</dbReference>
<feature type="region of interest" description="Disordered" evidence="1">
    <location>
        <begin position="1"/>
        <end position="83"/>
    </location>
</feature>
<accession>A0A914ATM2</accession>
<evidence type="ECO:0000259" key="2">
    <source>
        <dbReference type="Pfam" id="PF13472"/>
    </source>
</evidence>
<dbReference type="Proteomes" id="UP000887568">
    <property type="component" value="Unplaced"/>
</dbReference>
<dbReference type="CDD" id="cd00229">
    <property type="entry name" value="SGNH_hydrolase"/>
    <property type="match status" value="1"/>
</dbReference>
<protein>
    <recommendedName>
        <fullName evidence="2">SGNH hydrolase-type esterase domain-containing protein</fullName>
    </recommendedName>
</protein>
<dbReference type="InterPro" id="IPR013830">
    <property type="entry name" value="SGNH_hydro"/>
</dbReference>
<dbReference type="Pfam" id="PF13472">
    <property type="entry name" value="Lipase_GDSL_2"/>
    <property type="match status" value="1"/>
</dbReference>
<evidence type="ECO:0000313" key="3">
    <source>
        <dbReference type="EnsemblMetazoa" id="XP_038067018.1"/>
    </source>
</evidence>
<name>A0A914ATM2_PATMI</name>
<evidence type="ECO:0000256" key="1">
    <source>
        <dbReference type="SAM" id="MobiDB-lite"/>
    </source>
</evidence>
<organism evidence="3 4">
    <name type="scientific">Patiria miniata</name>
    <name type="common">Bat star</name>
    <name type="synonym">Asterina miniata</name>
    <dbReference type="NCBI Taxonomy" id="46514"/>
    <lineage>
        <taxon>Eukaryota</taxon>
        <taxon>Metazoa</taxon>
        <taxon>Echinodermata</taxon>
        <taxon>Eleutherozoa</taxon>
        <taxon>Asterozoa</taxon>
        <taxon>Asteroidea</taxon>
        <taxon>Valvatacea</taxon>
        <taxon>Valvatida</taxon>
        <taxon>Asterinidae</taxon>
        <taxon>Patiria</taxon>
    </lineage>
</organism>
<dbReference type="OrthoDB" id="6090347at2759"/>
<feature type="compositionally biased region" description="Polar residues" evidence="1">
    <location>
        <begin position="1"/>
        <end position="11"/>
    </location>
</feature>
<sequence length="265" mass="29692">MPKSTRSSTPATPAANRMDAGIGRRQRGRPRTRATQSGVRARRVRIDDVPTPVVRSQHPALGQPELPIEPAPGPSGSESQQARRDTVWIVGDSIIRRAQTNMDCEAQIHWMGKGGAGIGNFLPLLSRLDAMAHGVAPTVVIIHLGTNDLVSIDTFCMRQRIRLLMEEFRTGYPSVCLVWSDILPRLFYYGAQSNASINKKRLTLNKWARAMAYRLNAYILHHPQFESCPSQLFHFDGVHLSPEGTRLFKDNLQSCINGLLRSFYY</sequence>
<proteinExistence type="predicted"/>
<dbReference type="Gene3D" id="3.40.50.1110">
    <property type="entry name" value="SGNH hydrolase"/>
    <property type="match status" value="1"/>
</dbReference>
<keyword evidence="4" id="KW-1185">Reference proteome</keyword>
<dbReference type="GeneID" id="119737025"/>
<reference evidence="3" key="1">
    <citation type="submission" date="2022-11" db="UniProtKB">
        <authorList>
            <consortium name="EnsemblMetazoa"/>
        </authorList>
    </citation>
    <scope>IDENTIFICATION</scope>
</reference>
<dbReference type="OMA" id="EFRTGYP"/>
<dbReference type="RefSeq" id="XP_038067018.1">
    <property type="nucleotide sequence ID" value="XM_038211090.1"/>
</dbReference>
<dbReference type="SUPFAM" id="SSF52266">
    <property type="entry name" value="SGNH hydrolase"/>
    <property type="match status" value="1"/>
</dbReference>
<feature type="domain" description="SGNH hydrolase-type esterase" evidence="2">
    <location>
        <begin position="106"/>
        <end position="246"/>
    </location>
</feature>
<dbReference type="InterPro" id="IPR036514">
    <property type="entry name" value="SGNH_hydro_sf"/>
</dbReference>